<organism evidence="2 3">
    <name type="scientific">Beauveria bassiana D1-5</name>
    <dbReference type="NCBI Taxonomy" id="1245745"/>
    <lineage>
        <taxon>Eukaryota</taxon>
        <taxon>Fungi</taxon>
        <taxon>Dikarya</taxon>
        <taxon>Ascomycota</taxon>
        <taxon>Pezizomycotina</taxon>
        <taxon>Sordariomycetes</taxon>
        <taxon>Hypocreomycetidae</taxon>
        <taxon>Hypocreales</taxon>
        <taxon>Cordycipitaceae</taxon>
        <taxon>Beauveria</taxon>
    </lineage>
</organism>
<dbReference type="Proteomes" id="UP000030106">
    <property type="component" value="Unassembled WGS sequence"/>
</dbReference>
<dbReference type="HOGENOM" id="CLU_1474928_0_0_1"/>
<proteinExistence type="predicted"/>
<evidence type="ECO:0000313" key="3">
    <source>
        <dbReference type="Proteomes" id="UP000030106"/>
    </source>
</evidence>
<sequence length="183" mass="20319">MTARWKGPARLKTAQMRWEPLLGPWRLTLLQRFQGTTCALQVPDGSDRGAWGTCRQPPTSHTVGLQTHMTGSASQAKTPATLGAHPGLPMTFPFPASPIHAASHDFPRQGKQRTAWAFATALSTGFSRRIFCSYTRLRISDYSLFLDYTSPLFPARKPRQPLYASPLTTNDKRQATNPRGCAY</sequence>
<name>A0A0A2VJD4_BEABA</name>
<dbReference type="AlphaFoldDB" id="A0A0A2VJD4"/>
<feature type="region of interest" description="Disordered" evidence="1">
    <location>
        <begin position="159"/>
        <end position="183"/>
    </location>
</feature>
<dbReference type="EMBL" id="ANFO01000613">
    <property type="protein sequence ID" value="KGQ08001.1"/>
    <property type="molecule type" value="Genomic_DNA"/>
</dbReference>
<evidence type="ECO:0000256" key="1">
    <source>
        <dbReference type="SAM" id="MobiDB-lite"/>
    </source>
</evidence>
<comment type="caution">
    <text evidence="2">The sequence shown here is derived from an EMBL/GenBank/DDBJ whole genome shotgun (WGS) entry which is preliminary data.</text>
</comment>
<evidence type="ECO:0000313" key="2">
    <source>
        <dbReference type="EMBL" id="KGQ08001.1"/>
    </source>
</evidence>
<reference evidence="2 3" key="1">
    <citation type="submission" date="2012-10" db="EMBL/GenBank/DDBJ databases">
        <title>Genome sequencing and analysis of entomopathogenic fungi Beauveria bassiana D1-5.</title>
        <authorList>
            <person name="Li Q."/>
            <person name="Wang L."/>
            <person name="Zhang Z."/>
            <person name="Wang Q."/>
            <person name="Ren J."/>
            <person name="Wang M."/>
            <person name="Xu W."/>
            <person name="Wang J."/>
            <person name="Lu Y."/>
            <person name="Du Q."/>
            <person name="Sun Z."/>
        </authorList>
    </citation>
    <scope>NUCLEOTIDE SEQUENCE [LARGE SCALE GENOMIC DNA]</scope>
    <source>
        <strain evidence="2 3">D1-5</strain>
    </source>
</reference>
<gene>
    <name evidence="2" type="ORF">BBAD15_g6673</name>
</gene>
<accession>A0A0A2VJD4</accession>
<protein>
    <submittedName>
        <fullName evidence="2">Uncharacterized protein</fullName>
    </submittedName>
</protein>